<dbReference type="EMBL" id="NHTK01001246">
    <property type="protein sequence ID" value="PPR01461.1"/>
    <property type="molecule type" value="Genomic_DNA"/>
</dbReference>
<evidence type="ECO:0000313" key="2">
    <source>
        <dbReference type="EMBL" id="PPR01461.1"/>
    </source>
</evidence>
<evidence type="ECO:0000259" key="1">
    <source>
        <dbReference type="Pfam" id="PF09511"/>
    </source>
</evidence>
<name>A0A409YEP3_9AGAR</name>
<dbReference type="InterPro" id="IPR019039">
    <property type="entry name" value="T4-Rnl1-like_N"/>
</dbReference>
<protein>
    <recommendedName>
        <fullName evidence="1">T4 RNA ligase 1-like N-terminal domain-containing protein</fullName>
    </recommendedName>
</protein>
<keyword evidence="3" id="KW-1185">Reference proteome</keyword>
<comment type="caution">
    <text evidence="2">The sequence shown here is derived from an EMBL/GenBank/DDBJ whole genome shotgun (WGS) entry which is preliminary data.</text>
</comment>
<sequence length="463" mass="52097">MIQPSDTAQTSLTIDLNLLGNLSREHADQKPFITTKHHPTLPLSIHNYSKTAFMRSTAISLLSSDTQKLDLCIASRALVTERDTGKVVSRSFSKFFNYHEKLAYKPTGTEPTWLVEEKIDGSIISFFYYQGWQSVSRGAFDSPHSLQAKQVMEAQHPGLLQTLDKEKTYVFELIDPKAPIKVRYPKEGLVLLSIISKDGSEPPPNFDWSILPFKRPYIYSTPNLDPKALSKLNLSNEEGFVIKFWRSLDDRHPQRIKVKFDSYLKLTQLKAGDSQPSAASRIPNVQIPPGERSKLFSALPSSPSPPSAASLVELYKAHRKKIPSFDSSRVSNSLSLFQTAYLSSLEDIADDYGGDAWIDLISSKWDRIHIILSLQEEDWTTLMDALTVQKFRPSAKNLTLSSSSKEKKAFDQRMKRGDVDAALKVIATAWWCGKPINKIVELIVDAWEVPKDMTSMEVITLGS</sequence>
<accession>A0A409YEP3</accession>
<reference evidence="2 3" key="1">
    <citation type="journal article" date="2018" name="Evol. Lett.">
        <title>Horizontal gene cluster transfer increased hallucinogenic mushroom diversity.</title>
        <authorList>
            <person name="Reynolds H.T."/>
            <person name="Vijayakumar V."/>
            <person name="Gluck-Thaler E."/>
            <person name="Korotkin H.B."/>
            <person name="Matheny P.B."/>
            <person name="Slot J.C."/>
        </authorList>
    </citation>
    <scope>NUCLEOTIDE SEQUENCE [LARGE SCALE GENOMIC DNA]</scope>
    <source>
        <strain evidence="2 3">2629</strain>
    </source>
</reference>
<dbReference type="OrthoDB" id="3217513at2759"/>
<dbReference type="InParanoid" id="A0A409YEP3"/>
<organism evidence="2 3">
    <name type="scientific">Panaeolus cyanescens</name>
    <dbReference type="NCBI Taxonomy" id="181874"/>
    <lineage>
        <taxon>Eukaryota</taxon>
        <taxon>Fungi</taxon>
        <taxon>Dikarya</taxon>
        <taxon>Basidiomycota</taxon>
        <taxon>Agaricomycotina</taxon>
        <taxon>Agaricomycetes</taxon>
        <taxon>Agaricomycetidae</taxon>
        <taxon>Agaricales</taxon>
        <taxon>Agaricineae</taxon>
        <taxon>Galeropsidaceae</taxon>
        <taxon>Panaeolus</taxon>
    </lineage>
</organism>
<gene>
    <name evidence="2" type="ORF">CVT24_001865</name>
</gene>
<dbReference type="Pfam" id="PF09511">
    <property type="entry name" value="RNA_lig_T4_1"/>
    <property type="match status" value="1"/>
</dbReference>
<feature type="domain" description="T4 RNA ligase 1-like N-terminal" evidence="1">
    <location>
        <begin position="75"/>
        <end position="196"/>
    </location>
</feature>
<evidence type="ECO:0000313" key="3">
    <source>
        <dbReference type="Proteomes" id="UP000284842"/>
    </source>
</evidence>
<dbReference type="Proteomes" id="UP000284842">
    <property type="component" value="Unassembled WGS sequence"/>
</dbReference>
<proteinExistence type="predicted"/>
<dbReference type="AlphaFoldDB" id="A0A409YEP3"/>